<evidence type="ECO:0000256" key="3">
    <source>
        <dbReference type="ARBA" id="ARBA00023163"/>
    </source>
</evidence>
<dbReference type="PANTHER" id="PTHR46797:SF23">
    <property type="entry name" value="HTH-TYPE TRANSCRIPTIONAL REGULATOR SUTR"/>
    <property type="match status" value="1"/>
</dbReference>
<evidence type="ECO:0000256" key="1">
    <source>
        <dbReference type="ARBA" id="ARBA00023015"/>
    </source>
</evidence>
<dbReference type="GO" id="GO:0003677">
    <property type="term" value="F:DNA binding"/>
    <property type="evidence" value="ECO:0007669"/>
    <property type="project" value="UniProtKB-KW"/>
</dbReference>
<keyword evidence="1" id="KW-0805">Transcription regulation</keyword>
<proteinExistence type="predicted"/>
<comment type="caution">
    <text evidence="5">The sequence shown here is derived from an EMBL/GenBank/DDBJ whole genome shotgun (WGS) entry which is preliminary data.</text>
</comment>
<dbReference type="PANTHER" id="PTHR46797">
    <property type="entry name" value="HTH-TYPE TRANSCRIPTIONAL REGULATOR"/>
    <property type="match status" value="1"/>
</dbReference>
<evidence type="ECO:0000313" key="6">
    <source>
        <dbReference type="Proteomes" id="UP000886748"/>
    </source>
</evidence>
<dbReference type="PROSITE" id="PS50943">
    <property type="entry name" value="HTH_CROC1"/>
    <property type="match status" value="1"/>
</dbReference>
<reference evidence="5" key="1">
    <citation type="submission" date="2020-10" db="EMBL/GenBank/DDBJ databases">
        <authorList>
            <person name="Gilroy R."/>
        </authorList>
    </citation>
    <scope>NUCLEOTIDE SEQUENCE</scope>
    <source>
        <strain evidence="5">CHK154-7741</strain>
    </source>
</reference>
<dbReference type="CDD" id="cd00093">
    <property type="entry name" value="HTH_XRE"/>
    <property type="match status" value="1"/>
</dbReference>
<evidence type="ECO:0000313" key="5">
    <source>
        <dbReference type="EMBL" id="HIU92615.1"/>
    </source>
</evidence>
<dbReference type="Proteomes" id="UP000886748">
    <property type="component" value="Unassembled WGS sequence"/>
</dbReference>
<name>A0A9D1N0K8_9CLOT</name>
<protein>
    <submittedName>
        <fullName evidence="5">Helix-turn-helix transcriptional regulator</fullName>
    </submittedName>
</protein>
<evidence type="ECO:0000256" key="2">
    <source>
        <dbReference type="ARBA" id="ARBA00023125"/>
    </source>
</evidence>
<dbReference type="InterPro" id="IPR001387">
    <property type="entry name" value="Cro/C1-type_HTH"/>
</dbReference>
<dbReference type="InterPro" id="IPR010982">
    <property type="entry name" value="Lambda_DNA-bd_dom_sf"/>
</dbReference>
<evidence type="ECO:0000259" key="4">
    <source>
        <dbReference type="PROSITE" id="PS50943"/>
    </source>
</evidence>
<sequence length="73" mass="8399">MTKVEFLKKLGHKIRILRDEKNLSQEKLAEKISIDRGHIGTIENGKADTRIYTVKQIADALEVDITELFNFTI</sequence>
<reference evidence="5" key="2">
    <citation type="journal article" date="2021" name="PeerJ">
        <title>Extensive microbial diversity within the chicken gut microbiome revealed by metagenomics and culture.</title>
        <authorList>
            <person name="Gilroy R."/>
            <person name="Ravi A."/>
            <person name="Getino M."/>
            <person name="Pursley I."/>
            <person name="Horton D.L."/>
            <person name="Alikhan N.F."/>
            <person name="Baker D."/>
            <person name="Gharbi K."/>
            <person name="Hall N."/>
            <person name="Watson M."/>
            <person name="Adriaenssens E.M."/>
            <person name="Foster-Nyarko E."/>
            <person name="Jarju S."/>
            <person name="Secka A."/>
            <person name="Antonio M."/>
            <person name="Oren A."/>
            <person name="Chaudhuri R.R."/>
            <person name="La Ragione R."/>
            <person name="Hildebrand F."/>
            <person name="Pallen M.J."/>
        </authorList>
    </citation>
    <scope>NUCLEOTIDE SEQUENCE</scope>
    <source>
        <strain evidence="5">CHK154-7741</strain>
    </source>
</reference>
<dbReference type="GO" id="GO:0003700">
    <property type="term" value="F:DNA-binding transcription factor activity"/>
    <property type="evidence" value="ECO:0007669"/>
    <property type="project" value="TreeGrafter"/>
</dbReference>
<dbReference type="EMBL" id="DVOD01000043">
    <property type="protein sequence ID" value="HIU92615.1"/>
    <property type="molecule type" value="Genomic_DNA"/>
</dbReference>
<keyword evidence="3" id="KW-0804">Transcription</keyword>
<organism evidence="5 6">
    <name type="scientific">Candidatus Limenecus avicola</name>
    <dbReference type="NCBI Taxonomy" id="2840847"/>
    <lineage>
        <taxon>Bacteria</taxon>
        <taxon>Bacillati</taxon>
        <taxon>Bacillota</taxon>
        <taxon>Clostridia</taxon>
        <taxon>Eubacteriales</taxon>
        <taxon>Clostridiaceae</taxon>
        <taxon>Clostridiaceae incertae sedis</taxon>
        <taxon>Candidatus Limenecus</taxon>
    </lineage>
</organism>
<dbReference type="SUPFAM" id="SSF47413">
    <property type="entry name" value="lambda repressor-like DNA-binding domains"/>
    <property type="match status" value="1"/>
</dbReference>
<feature type="domain" description="HTH cro/C1-type" evidence="4">
    <location>
        <begin position="14"/>
        <end position="68"/>
    </location>
</feature>
<dbReference type="Pfam" id="PF01381">
    <property type="entry name" value="HTH_3"/>
    <property type="match status" value="1"/>
</dbReference>
<dbReference type="GO" id="GO:0005829">
    <property type="term" value="C:cytosol"/>
    <property type="evidence" value="ECO:0007669"/>
    <property type="project" value="TreeGrafter"/>
</dbReference>
<gene>
    <name evidence="5" type="ORF">IAD26_05710</name>
</gene>
<dbReference type="Gene3D" id="1.10.260.40">
    <property type="entry name" value="lambda repressor-like DNA-binding domains"/>
    <property type="match status" value="1"/>
</dbReference>
<dbReference type="SMART" id="SM00530">
    <property type="entry name" value="HTH_XRE"/>
    <property type="match status" value="1"/>
</dbReference>
<accession>A0A9D1N0K8</accession>
<dbReference type="InterPro" id="IPR050807">
    <property type="entry name" value="TransReg_Diox_bact_type"/>
</dbReference>
<keyword evidence="2" id="KW-0238">DNA-binding</keyword>
<dbReference type="AlphaFoldDB" id="A0A9D1N0K8"/>